<feature type="compositionally biased region" description="Acidic residues" evidence="3">
    <location>
        <begin position="255"/>
        <end position="264"/>
    </location>
</feature>
<reference evidence="5" key="1">
    <citation type="submission" date="2016-10" db="EMBL/GenBank/DDBJ databases">
        <authorList>
            <person name="Benchimol M."/>
            <person name="Almeida L.G."/>
            <person name="Vasconcelos A.T."/>
            <person name="Perreira-Neves A."/>
            <person name="Rosa I.A."/>
            <person name="Tasca T."/>
            <person name="Bogo M.R."/>
            <person name="de Souza W."/>
        </authorList>
    </citation>
    <scope>NUCLEOTIDE SEQUENCE [LARGE SCALE GENOMIC DNA]</scope>
    <source>
        <strain evidence="5">K</strain>
    </source>
</reference>
<dbReference type="PROSITE" id="PS51543">
    <property type="entry name" value="FYRC"/>
    <property type="match status" value="1"/>
</dbReference>
<comment type="caution">
    <text evidence="5">The sequence shown here is derived from an EMBL/GenBank/DDBJ whole genome shotgun (WGS) entry which is preliminary data.</text>
</comment>
<dbReference type="InterPro" id="IPR027417">
    <property type="entry name" value="P-loop_NTPase"/>
</dbReference>
<dbReference type="OrthoDB" id="1903104at2759"/>
<keyword evidence="2" id="KW-0539">Nucleus</keyword>
<evidence type="ECO:0000259" key="4">
    <source>
        <dbReference type="PROSITE" id="PS50013"/>
    </source>
</evidence>
<evidence type="ECO:0000313" key="6">
    <source>
        <dbReference type="Proteomes" id="UP000179807"/>
    </source>
</evidence>
<keyword evidence="6" id="KW-1185">Reference proteome</keyword>
<dbReference type="Gene3D" id="2.40.50.40">
    <property type="match status" value="1"/>
</dbReference>
<proteinExistence type="predicted"/>
<dbReference type="SUPFAM" id="SSF54160">
    <property type="entry name" value="Chromo domain-like"/>
    <property type="match status" value="1"/>
</dbReference>
<dbReference type="GO" id="GO:0005634">
    <property type="term" value="C:nucleus"/>
    <property type="evidence" value="ECO:0007669"/>
    <property type="project" value="UniProtKB-SubCell"/>
</dbReference>
<evidence type="ECO:0000313" key="5">
    <source>
        <dbReference type="EMBL" id="OHT13773.1"/>
    </source>
</evidence>
<feature type="compositionally biased region" description="Low complexity" evidence="3">
    <location>
        <begin position="158"/>
        <end position="167"/>
    </location>
</feature>
<feature type="compositionally biased region" description="Low complexity" evidence="3">
    <location>
        <begin position="1642"/>
        <end position="1651"/>
    </location>
</feature>
<dbReference type="PROSITE" id="PS51542">
    <property type="entry name" value="FYRN"/>
    <property type="match status" value="1"/>
</dbReference>
<dbReference type="InterPro" id="IPR038718">
    <property type="entry name" value="SNF2-like_sf"/>
</dbReference>
<feature type="compositionally biased region" description="Polar residues" evidence="3">
    <location>
        <begin position="101"/>
        <end position="112"/>
    </location>
</feature>
<feature type="compositionally biased region" description="Basic and acidic residues" evidence="3">
    <location>
        <begin position="1125"/>
        <end position="1141"/>
    </location>
</feature>
<feature type="compositionally biased region" description="Basic and acidic residues" evidence="3">
    <location>
        <begin position="1011"/>
        <end position="1053"/>
    </location>
</feature>
<feature type="region of interest" description="Disordered" evidence="3">
    <location>
        <begin position="101"/>
        <end position="277"/>
    </location>
</feature>
<dbReference type="VEuPathDB" id="TrichDB:TRFO_15989"/>
<evidence type="ECO:0000256" key="1">
    <source>
        <dbReference type="ARBA" id="ARBA00004123"/>
    </source>
</evidence>
<dbReference type="InterPro" id="IPR001005">
    <property type="entry name" value="SANT/Myb"/>
</dbReference>
<dbReference type="Gene3D" id="3.40.50.300">
    <property type="entry name" value="P-loop containing nucleotide triphosphate hydrolases"/>
    <property type="match status" value="1"/>
</dbReference>
<dbReference type="Proteomes" id="UP000179807">
    <property type="component" value="Unassembled WGS sequence"/>
</dbReference>
<feature type="region of interest" description="Disordered" evidence="3">
    <location>
        <begin position="522"/>
        <end position="561"/>
    </location>
</feature>
<feature type="compositionally biased region" description="Polar residues" evidence="3">
    <location>
        <begin position="1085"/>
        <end position="1106"/>
    </location>
</feature>
<dbReference type="SMART" id="SM00541">
    <property type="entry name" value="FYRN"/>
    <property type="match status" value="1"/>
</dbReference>
<feature type="compositionally biased region" description="Low complexity" evidence="3">
    <location>
        <begin position="1142"/>
        <end position="1151"/>
    </location>
</feature>
<dbReference type="Pfam" id="PF05965">
    <property type="entry name" value="FYRC"/>
    <property type="match status" value="1"/>
</dbReference>
<dbReference type="GeneID" id="94833405"/>
<dbReference type="InterPro" id="IPR000953">
    <property type="entry name" value="Chromo/chromo_shadow_dom"/>
</dbReference>
<feature type="compositionally biased region" description="Low complexity" evidence="3">
    <location>
        <begin position="522"/>
        <end position="559"/>
    </location>
</feature>
<comment type="subcellular location">
    <subcellularLocation>
        <location evidence="1">Nucleus</location>
    </subcellularLocation>
</comment>
<dbReference type="InterPro" id="IPR016197">
    <property type="entry name" value="Chromo-like_dom_sf"/>
</dbReference>
<organism evidence="5 6">
    <name type="scientific">Tritrichomonas foetus</name>
    <dbReference type="NCBI Taxonomy" id="1144522"/>
    <lineage>
        <taxon>Eukaryota</taxon>
        <taxon>Metamonada</taxon>
        <taxon>Parabasalia</taxon>
        <taxon>Tritrichomonadida</taxon>
        <taxon>Tritrichomonadidae</taxon>
        <taxon>Tritrichomonas</taxon>
    </lineage>
</organism>
<evidence type="ECO:0000256" key="2">
    <source>
        <dbReference type="ARBA" id="ARBA00023242"/>
    </source>
</evidence>
<dbReference type="Gene3D" id="3.40.50.10810">
    <property type="entry name" value="Tandem AAA-ATPase domain"/>
    <property type="match status" value="1"/>
</dbReference>
<gene>
    <name evidence="5" type="ORF">TRFO_15989</name>
</gene>
<dbReference type="InterPro" id="IPR003889">
    <property type="entry name" value="FYrich_C"/>
</dbReference>
<feature type="compositionally biased region" description="Basic and acidic residues" evidence="3">
    <location>
        <begin position="265"/>
        <end position="276"/>
    </location>
</feature>
<feature type="compositionally biased region" description="Low complexity" evidence="3">
    <location>
        <begin position="996"/>
        <end position="1010"/>
    </location>
</feature>
<feature type="domain" description="Chromo" evidence="4">
    <location>
        <begin position="350"/>
        <end position="379"/>
    </location>
</feature>
<feature type="compositionally biased region" description="Polar residues" evidence="3">
    <location>
        <begin position="1054"/>
        <end position="1075"/>
    </location>
</feature>
<protein>
    <recommendedName>
        <fullName evidence="4">Chromo domain-containing protein</fullName>
    </recommendedName>
</protein>
<dbReference type="Pfam" id="PF00385">
    <property type="entry name" value="Chromo"/>
    <property type="match status" value="1"/>
</dbReference>
<name>A0A1J4KW75_9EUKA</name>
<dbReference type="RefSeq" id="XP_068366909.1">
    <property type="nucleotide sequence ID" value="XM_068498701.1"/>
</dbReference>
<dbReference type="Pfam" id="PF05964">
    <property type="entry name" value="FYRN"/>
    <property type="match status" value="1"/>
</dbReference>
<feature type="compositionally biased region" description="Low complexity" evidence="3">
    <location>
        <begin position="945"/>
        <end position="956"/>
    </location>
</feature>
<dbReference type="InterPro" id="IPR023780">
    <property type="entry name" value="Chromo_domain"/>
</dbReference>
<dbReference type="SUPFAM" id="SSF52540">
    <property type="entry name" value="P-loop containing nucleoside triphosphate hydrolases"/>
    <property type="match status" value="1"/>
</dbReference>
<dbReference type="PROSITE" id="PS50013">
    <property type="entry name" value="CHROMO_2"/>
    <property type="match status" value="1"/>
</dbReference>
<feature type="compositionally biased region" description="Pro residues" evidence="3">
    <location>
        <begin position="175"/>
        <end position="184"/>
    </location>
</feature>
<dbReference type="PANTHER" id="PTHR22715:SF0">
    <property type="entry name" value="TRANSFORMING GROWTH FACTOR BETA REGULATOR 1"/>
    <property type="match status" value="1"/>
</dbReference>
<dbReference type="CDD" id="cd00167">
    <property type="entry name" value="SANT"/>
    <property type="match status" value="1"/>
</dbReference>
<sequence>MTTHSVMDSKPNPYSKVLFMPSSVSSQFQEIIDRTLTEINENNTKKSEKNQEYTLSGYISTFFKNSDKIDNLPEKPVTVQKHPISSFTSMPDLKDHALLTEENSQKNPNMKNSFKKNDPIIRPVSTPIRREPPAGPDPSFIIKAPPERFLLPPSFWGKSSKQPSSSSDYEDAPRTQPPPPPQTPQPRRRGRPRKNPLPESDLYRSHTVKPKKSNSETSDYTPARPKTPQSPAKEHTQPEPEQEEQVSTKISESSESSEESEEETEKIPIPDPRPLKSLEINFPKSEIDEICGSRNEENEYLVKFEGNSYQHLKWISKKELIKNKNDELTLKGFEHFVIPTDEPFYNPLFVEPERIIDENENNNLVKWTGLSYKYSTWEPKFSNEELIDNFNTLKNPLEMSFPQRYTPIDINDQFSLDDPQNQVVDRLYNKFCNKKDTNLYGTIGSILRLQISALFSVLNDRHHISGPFLLVVAPTILELAANEMATYTNLTVLQIPDDDEAEFNFIKENAFIFPNKFNTNPNFNTANKNKNNSKTDPDSNNNDNKNNELNNADTNNIDNNDVKTEENYHNFLPKFNVLVISSNLYNKFVNEFPRITYAIAAVDSSEIVDSPPSLQSVDAIMKIIVKKRTDKEKKMDSQDDSTFLHHELTVFCPMLKSQKTLYQSIIKENLQIATTPPDQIDMSQLYEVITKLCALANNPALLNSQDVVFKGNSTPMMKKKRFGDCGKMRVLSELISYAQKNDKRLMVMCRDLVVLDTLQLYATAYDIPFVRTPTLGLKRMKLDDFSPEAKANKKIIILGQFGKQAVNWLPLMLDIIVVFDGVYNPMYYFSHAARRPRKRDCVIIRLLTEGTHEAYLASCADHYDDIPMYDVFKAAAMTYKRPVREEIIKNTKWPQNDRFDTIFNDMPISYQYLFDEDKSPKISASNSHKCIETQPPAALKNDDYGSSGFHSSSSSFKNIIDRPVTPQPTPIQPPGDEIMNKRVKSEQMKTQKTTQNSNISSSPNSVNADSSKTKDKSYKLDKKEHKKEHKSEHKHGNSERRSDSSDYEKRDKTSPSNQVQKINTDNLSHANLNDDSLSKPDESQLSKQILTKLVSNSAGDSDNVDISTEESEKSEESQSNIPVRIKSENKSEIKFEPKKSQFSDTKSSSLSKKNKSQPNADIKPTIHKRGKKRILVRKYRLEPGQEYPPKPKNGSITIRKHWHKHSAFKFSEYPAKFEPGPNDVTHIWTNEELDILFVLISIHPWGQWDAIRRIMNVKQSAFCIKESICNLINSALKLVNNLPNDKKVEDFGLLQKVVSQNKHSYLEICRQIPNYLESCLNINCIINRLKRVSSLLCSSIIMTASVNPPNDIFIPKSNQMPNLWWTTNDDQNLIWYIWTNGLTLYACPPKMWSNNEVVPSYVLESRFHSLMKGLESIVLSKNSIIFPKVPKEHHVQVYDKEFLKSTFSVSNNKANEVHSVDMILDFVNNFGLVDIPELLGYLRAISREILPEQSVEKLRMLSQVTEIMPITDFFDRLRNELLSPSSYYTEDFQIMEAVEFHGFSHSPESILLQTLLDLPRPNQIPIQVNQITETQSTSQLPEVNQNTEIIQNNQNNIEDGDINRASENSKNNQNDEIAETTQNNESVQNNETIPTSITIPSNENISNNENVQNNKNLMTNDVANIQNVVINEHLSNNQSVNLGENQVTKPNIENTEHTIENNNESNNNTNENRRNINIMNEIKSIVGNRRNVEISILNTPFNSLAGYKPALPLNVSHNIKVLNLGEISPKPGFHNQKYIYPVGYEAITTFRSIHEPNKVENYICTIIDTGCEIPTFRVTSMITPDVFFEGNTPDAAWKLVLENAEKVNQQKFFEAAKTPGHELFGLAFPIVIRFIQALPGCDRFPDYKLRAFKTTIQQLKQKSFVCDE</sequence>
<feature type="compositionally biased region" description="Polar residues" evidence="3">
    <location>
        <begin position="1605"/>
        <end position="1641"/>
    </location>
</feature>
<dbReference type="PANTHER" id="PTHR22715">
    <property type="entry name" value="TRANSFORMING GROWTH FACTOR BETA REGULATED GENE 1"/>
    <property type="match status" value="1"/>
</dbReference>
<feature type="region of interest" description="Disordered" evidence="3">
    <location>
        <begin position="1593"/>
        <end position="1651"/>
    </location>
</feature>
<dbReference type="EMBL" id="MLAK01000476">
    <property type="protein sequence ID" value="OHT13773.1"/>
    <property type="molecule type" value="Genomic_DNA"/>
</dbReference>
<feature type="compositionally biased region" description="Basic and acidic residues" evidence="3">
    <location>
        <begin position="978"/>
        <end position="989"/>
    </location>
</feature>
<dbReference type="SMART" id="SM00298">
    <property type="entry name" value="CHROMO"/>
    <property type="match status" value="2"/>
</dbReference>
<evidence type="ECO:0000256" key="3">
    <source>
        <dbReference type="SAM" id="MobiDB-lite"/>
    </source>
</evidence>
<dbReference type="Gene3D" id="3.30.160.360">
    <property type="match status" value="1"/>
</dbReference>
<dbReference type="SMART" id="SM00542">
    <property type="entry name" value="FYRC"/>
    <property type="match status" value="1"/>
</dbReference>
<feature type="compositionally biased region" description="Low complexity" evidence="3">
    <location>
        <begin position="245"/>
        <end position="254"/>
    </location>
</feature>
<dbReference type="GO" id="GO:0051726">
    <property type="term" value="P:regulation of cell cycle"/>
    <property type="evidence" value="ECO:0007669"/>
    <property type="project" value="TreeGrafter"/>
</dbReference>
<dbReference type="InterPro" id="IPR040092">
    <property type="entry name" value="TBRG1"/>
</dbReference>
<dbReference type="InterPro" id="IPR003888">
    <property type="entry name" value="FYrich_N"/>
</dbReference>
<accession>A0A1J4KW75</accession>
<feature type="region of interest" description="Disordered" evidence="3">
    <location>
        <begin position="935"/>
        <end position="1167"/>
    </location>
</feature>